<evidence type="ECO:0000256" key="7">
    <source>
        <dbReference type="ARBA" id="ARBA00023136"/>
    </source>
</evidence>
<keyword evidence="4 10" id="KW-0813">Transport</keyword>
<gene>
    <name evidence="10 11" type="primary">atpG</name>
    <name evidence="11" type="ORF">DM808_02680</name>
</gene>
<keyword evidence="6 10" id="KW-0406">Ion transport</keyword>
<comment type="function">
    <text evidence="1 10">Produces ATP from ADP in the presence of a proton gradient across the membrane. The gamma chain is believed to be important in regulating ATPase activity and the flow of protons through the CF(0) complex.</text>
</comment>
<organism evidence="11 12">
    <name type="scientific">Blattabacterium punctulatus</name>
    <dbReference type="NCBI Taxonomy" id="164514"/>
    <lineage>
        <taxon>Bacteria</taxon>
        <taxon>Pseudomonadati</taxon>
        <taxon>Bacteroidota</taxon>
        <taxon>Flavobacteriia</taxon>
        <taxon>Flavobacteriales</taxon>
        <taxon>Blattabacteriaceae</taxon>
        <taxon>Blattabacterium</taxon>
    </lineage>
</organism>
<comment type="similarity">
    <text evidence="3 10">Belongs to the ATPase gamma chain family.</text>
</comment>
<evidence type="ECO:0000313" key="12">
    <source>
        <dbReference type="Proteomes" id="UP000247917"/>
    </source>
</evidence>
<dbReference type="EMBL" id="CP029812">
    <property type="protein sequence ID" value="AWU40039.1"/>
    <property type="molecule type" value="Genomic_DNA"/>
</dbReference>
<reference evidence="11 12" key="1">
    <citation type="journal article" date="2018" name="Genome Biol. Evol.">
        <title>Parallel and Gradual Genome Erosion in the Blattabacterium Endosymbionts of Mastotermes darwiniensis and Cryptocercus Wood Roaches.</title>
        <authorList>
            <person name="Kinjo Y."/>
            <person name="Bourguignon T."/>
            <person name="Tong K.J."/>
            <person name="Kuwahara H."/>
            <person name="Lim S.J."/>
            <person name="Yoon K.B."/>
            <person name="Shigenobu S."/>
            <person name="Park Y.C."/>
            <person name="Nalepa C.A."/>
            <person name="Hongoh Y."/>
            <person name="Ohkuma M."/>
            <person name="Lo N."/>
            <person name="Tokuda G."/>
        </authorList>
    </citation>
    <scope>NUCLEOTIDE SEQUENCE [LARGE SCALE GENOMIC DNA]</scope>
    <source>
        <strain evidence="11 12">CPUsv</strain>
    </source>
</reference>
<proteinExistence type="inferred from homology"/>
<dbReference type="PANTHER" id="PTHR11693">
    <property type="entry name" value="ATP SYNTHASE GAMMA CHAIN"/>
    <property type="match status" value="1"/>
</dbReference>
<dbReference type="SUPFAM" id="SSF52943">
    <property type="entry name" value="ATP synthase (F1-ATPase), gamma subunit"/>
    <property type="match status" value="1"/>
</dbReference>
<evidence type="ECO:0000256" key="8">
    <source>
        <dbReference type="ARBA" id="ARBA00023196"/>
    </source>
</evidence>
<dbReference type="CDD" id="cd12151">
    <property type="entry name" value="F1-ATPase_gamma"/>
    <property type="match status" value="1"/>
</dbReference>
<protein>
    <recommendedName>
        <fullName evidence="10">ATP synthase gamma chain</fullName>
    </recommendedName>
    <alternativeName>
        <fullName evidence="10">ATP synthase F1 sector gamma subunit</fullName>
    </alternativeName>
    <alternativeName>
        <fullName evidence="10">F-ATPase gamma subunit</fullName>
    </alternativeName>
</protein>
<evidence type="ECO:0000256" key="9">
    <source>
        <dbReference type="ARBA" id="ARBA00023310"/>
    </source>
</evidence>
<dbReference type="PANTHER" id="PTHR11693:SF22">
    <property type="entry name" value="ATP SYNTHASE SUBUNIT GAMMA, MITOCHONDRIAL"/>
    <property type="match status" value="1"/>
</dbReference>
<dbReference type="Pfam" id="PF00231">
    <property type="entry name" value="ATP-synt"/>
    <property type="match status" value="1"/>
</dbReference>
<comment type="subunit">
    <text evidence="10">F-type ATPases have 2 components, CF(1) - the catalytic core - and CF(0) - the membrane proton channel. CF(1) has five subunits: alpha(3), beta(3), gamma(1), delta(1), epsilon(1). CF(0) has three main subunits: a, b and c.</text>
</comment>
<evidence type="ECO:0000256" key="6">
    <source>
        <dbReference type="ARBA" id="ARBA00023065"/>
    </source>
</evidence>
<evidence type="ECO:0000256" key="10">
    <source>
        <dbReference type="HAMAP-Rule" id="MF_00815"/>
    </source>
</evidence>
<keyword evidence="8 10" id="KW-0139">CF(1)</keyword>
<dbReference type="Gene3D" id="1.10.287.80">
    <property type="entry name" value="ATP synthase, gamma subunit, helix hairpin domain"/>
    <property type="match status" value="1"/>
</dbReference>
<keyword evidence="5 10" id="KW-0375">Hydrogen ion transport</keyword>
<dbReference type="HAMAP" id="MF_00815">
    <property type="entry name" value="ATP_synth_gamma_bact"/>
    <property type="match status" value="1"/>
</dbReference>
<sequence>MSNPKEIKNRILSIASIIKTTEAMKMISIIKLRKSKESLIHFKKYSKYIEELFQNILYSFHENKKILKKNNYFFSSKKKKLFIVITSNRGLCGSFNSLIFDKIHKIIQKKDNLVKNGDIFFSIGKKGFDFFLSKKYTLYEYKKKILNNFSDIYFFVKKIIEDFLSQKISSIYLIYNYLKNTLFQEVIVEKILPISFPTFRNQKLSEYKYSILEPSNMVILDYMIPKLISVKIFKSLLESYTSEHTSRMISMHKATENANDIKRNLMLNYNKERQTNITKEILEIISGLEALI</sequence>
<evidence type="ECO:0000256" key="4">
    <source>
        <dbReference type="ARBA" id="ARBA00022448"/>
    </source>
</evidence>
<evidence type="ECO:0000256" key="2">
    <source>
        <dbReference type="ARBA" id="ARBA00004170"/>
    </source>
</evidence>
<dbReference type="Proteomes" id="UP000247917">
    <property type="component" value="Chromosome"/>
</dbReference>
<keyword evidence="10" id="KW-1003">Cell membrane</keyword>
<evidence type="ECO:0000256" key="5">
    <source>
        <dbReference type="ARBA" id="ARBA00022781"/>
    </source>
</evidence>
<keyword evidence="9 10" id="KW-0066">ATP synthesis</keyword>
<name>A0ABM6WN60_9FLAO</name>
<comment type="subcellular location">
    <subcellularLocation>
        <location evidence="10">Cell membrane</location>
        <topology evidence="10">Peripheral membrane protein</topology>
    </subcellularLocation>
    <subcellularLocation>
        <location evidence="2">Membrane</location>
        <topology evidence="2">Peripheral membrane protein</topology>
    </subcellularLocation>
</comment>
<dbReference type="InterPro" id="IPR000131">
    <property type="entry name" value="ATP_synth_F1_gsu"/>
</dbReference>
<dbReference type="Gene3D" id="3.40.1380.10">
    <property type="match status" value="1"/>
</dbReference>
<dbReference type="PRINTS" id="PR00126">
    <property type="entry name" value="ATPASEGAMMA"/>
</dbReference>
<dbReference type="RefSeq" id="WP_110495404.1">
    <property type="nucleotide sequence ID" value="NZ_CP029811.1"/>
</dbReference>
<keyword evidence="12" id="KW-1185">Reference proteome</keyword>
<evidence type="ECO:0000256" key="3">
    <source>
        <dbReference type="ARBA" id="ARBA00007681"/>
    </source>
</evidence>
<evidence type="ECO:0000313" key="11">
    <source>
        <dbReference type="EMBL" id="AWU40039.1"/>
    </source>
</evidence>
<accession>A0ABM6WN60</accession>
<dbReference type="NCBIfam" id="TIGR01146">
    <property type="entry name" value="ATPsyn_F1gamma"/>
    <property type="match status" value="1"/>
</dbReference>
<evidence type="ECO:0000256" key="1">
    <source>
        <dbReference type="ARBA" id="ARBA00003456"/>
    </source>
</evidence>
<keyword evidence="7 10" id="KW-0472">Membrane</keyword>
<dbReference type="InterPro" id="IPR035968">
    <property type="entry name" value="ATP_synth_F1_ATPase_gsu"/>
</dbReference>